<evidence type="ECO:0000313" key="9">
    <source>
        <dbReference type="Proteomes" id="UP001328733"/>
    </source>
</evidence>
<keyword evidence="9" id="KW-1185">Reference proteome</keyword>
<organism evidence="8 9">
    <name type="scientific">Pannus brasiliensis CCIBt3594</name>
    <dbReference type="NCBI Taxonomy" id="1427578"/>
    <lineage>
        <taxon>Bacteria</taxon>
        <taxon>Bacillati</taxon>
        <taxon>Cyanobacteriota</taxon>
        <taxon>Cyanophyceae</taxon>
        <taxon>Oscillatoriophycideae</taxon>
        <taxon>Chroococcales</taxon>
        <taxon>Microcystaceae</taxon>
        <taxon>Pannus</taxon>
    </lineage>
</organism>
<keyword evidence="2" id="KW-1277">Toxin-antitoxin system</keyword>
<comment type="caution">
    <text evidence="8">The sequence shown here is derived from an EMBL/GenBank/DDBJ whole genome shotgun (WGS) entry which is preliminary data.</text>
</comment>
<dbReference type="GO" id="GO:0004519">
    <property type="term" value="F:endonuclease activity"/>
    <property type="evidence" value="ECO:0007669"/>
    <property type="project" value="UniProtKB-KW"/>
</dbReference>
<dbReference type="GO" id="GO:0016787">
    <property type="term" value="F:hydrolase activity"/>
    <property type="evidence" value="ECO:0007669"/>
    <property type="project" value="UniProtKB-KW"/>
</dbReference>
<sequence length="62" mass="7336">MKRRDLIRYLSQHGCRLVREGGEHSIWENPANNRRTSIPRHREIPDFTASRICKQLEIVPPT</sequence>
<dbReference type="InterPro" id="IPR038570">
    <property type="entry name" value="HicA_sf"/>
</dbReference>
<dbReference type="GO" id="GO:0003729">
    <property type="term" value="F:mRNA binding"/>
    <property type="evidence" value="ECO:0007669"/>
    <property type="project" value="InterPro"/>
</dbReference>
<dbReference type="RefSeq" id="WP_332865004.1">
    <property type="nucleotide sequence ID" value="NZ_JBAFSM010000016.1"/>
</dbReference>
<evidence type="ECO:0000256" key="2">
    <source>
        <dbReference type="ARBA" id="ARBA00022649"/>
    </source>
</evidence>
<gene>
    <name evidence="8" type="ORF">V0288_10385</name>
</gene>
<evidence type="ECO:0000256" key="5">
    <source>
        <dbReference type="ARBA" id="ARBA00022801"/>
    </source>
</evidence>
<dbReference type="Gene3D" id="3.30.920.30">
    <property type="entry name" value="Hypothetical protein"/>
    <property type="match status" value="1"/>
</dbReference>
<keyword evidence="3" id="KW-0540">Nuclease</keyword>
<accession>A0AAW9QVU1</accession>
<evidence type="ECO:0000256" key="1">
    <source>
        <dbReference type="ARBA" id="ARBA00006620"/>
    </source>
</evidence>
<keyword evidence="4" id="KW-0255">Endonuclease</keyword>
<reference evidence="8 9" key="1">
    <citation type="submission" date="2024-01" db="EMBL/GenBank/DDBJ databases">
        <title>Genomic insights into the taxonomy and metabolism of the cyanobacterium Pannus brasiliensis CCIBt3594.</title>
        <authorList>
            <person name="Machado M."/>
            <person name="Botero N.B."/>
            <person name="Andreote A.P.D."/>
            <person name="Feitosa A.M.T."/>
            <person name="Popin R."/>
            <person name="Sivonen K."/>
            <person name="Fiore M.F."/>
        </authorList>
    </citation>
    <scope>NUCLEOTIDE SEQUENCE [LARGE SCALE GENOMIC DNA]</scope>
    <source>
        <strain evidence="8 9">CCIBt3594</strain>
    </source>
</reference>
<comment type="similarity">
    <text evidence="1">Belongs to the HicA mRNA interferase family.</text>
</comment>
<dbReference type="AlphaFoldDB" id="A0AAW9QVU1"/>
<protein>
    <submittedName>
        <fullName evidence="8">Type II toxin-antitoxin system HicA family toxin</fullName>
    </submittedName>
</protein>
<dbReference type="Proteomes" id="UP001328733">
    <property type="component" value="Unassembled WGS sequence"/>
</dbReference>
<evidence type="ECO:0000256" key="7">
    <source>
        <dbReference type="ARBA" id="ARBA00023016"/>
    </source>
</evidence>
<keyword evidence="7" id="KW-0346">Stress response</keyword>
<dbReference type="SUPFAM" id="SSF54786">
    <property type="entry name" value="YcfA/nrd intein domain"/>
    <property type="match status" value="1"/>
</dbReference>
<dbReference type="EMBL" id="JBAFSM010000016">
    <property type="protein sequence ID" value="MEG3437526.1"/>
    <property type="molecule type" value="Genomic_DNA"/>
</dbReference>
<evidence type="ECO:0000256" key="6">
    <source>
        <dbReference type="ARBA" id="ARBA00022884"/>
    </source>
</evidence>
<dbReference type="InterPro" id="IPR012933">
    <property type="entry name" value="HicA_mRNA_interferase"/>
</dbReference>
<keyword evidence="6" id="KW-0694">RNA-binding</keyword>
<dbReference type="Pfam" id="PF07927">
    <property type="entry name" value="HicA_toxin"/>
    <property type="match status" value="1"/>
</dbReference>
<evidence type="ECO:0000256" key="3">
    <source>
        <dbReference type="ARBA" id="ARBA00022722"/>
    </source>
</evidence>
<name>A0AAW9QVU1_9CHRO</name>
<keyword evidence="5" id="KW-0378">Hydrolase</keyword>
<evidence type="ECO:0000256" key="4">
    <source>
        <dbReference type="ARBA" id="ARBA00022759"/>
    </source>
</evidence>
<evidence type="ECO:0000313" key="8">
    <source>
        <dbReference type="EMBL" id="MEG3437526.1"/>
    </source>
</evidence>
<proteinExistence type="inferred from homology"/>